<accession>A0A6A5TDV5</accession>
<gene>
    <name evidence="4" type="ORF">CC80DRAFT_426686</name>
</gene>
<feature type="transmembrane region" description="Helical" evidence="2">
    <location>
        <begin position="270"/>
        <end position="289"/>
    </location>
</feature>
<keyword evidence="2" id="KW-0472">Membrane</keyword>
<dbReference type="Proteomes" id="UP000800035">
    <property type="component" value="Unassembled WGS sequence"/>
</dbReference>
<keyword evidence="2" id="KW-0812">Transmembrane</keyword>
<dbReference type="Pfam" id="PF20237">
    <property type="entry name" value="DUF6594"/>
    <property type="match status" value="1"/>
</dbReference>
<evidence type="ECO:0000256" key="2">
    <source>
        <dbReference type="SAM" id="Phobius"/>
    </source>
</evidence>
<name>A0A6A5TDV5_9PLEO</name>
<proteinExistence type="predicted"/>
<feature type="region of interest" description="Disordered" evidence="1">
    <location>
        <begin position="1"/>
        <end position="21"/>
    </location>
</feature>
<evidence type="ECO:0000313" key="4">
    <source>
        <dbReference type="EMBL" id="KAF1950478.1"/>
    </source>
</evidence>
<evidence type="ECO:0000313" key="5">
    <source>
        <dbReference type="Proteomes" id="UP000800035"/>
    </source>
</evidence>
<evidence type="ECO:0000259" key="3">
    <source>
        <dbReference type="Pfam" id="PF20237"/>
    </source>
</evidence>
<reference evidence="4" key="1">
    <citation type="journal article" date="2020" name="Stud. Mycol.">
        <title>101 Dothideomycetes genomes: a test case for predicting lifestyles and emergence of pathogens.</title>
        <authorList>
            <person name="Haridas S."/>
            <person name="Albert R."/>
            <person name="Binder M."/>
            <person name="Bloem J."/>
            <person name="Labutti K."/>
            <person name="Salamov A."/>
            <person name="Andreopoulos B."/>
            <person name="Baker S."/>
            <person name="Barry K."/>
            <person name="Bills G."/>
            <person name="Bluhm B."/>
            <person name="Cannon C."/>
            <person name="Castanera R."/>
            <person name="Culley D."/>
            <person name="Daum C."/>
            <person name="Ezra D."/>
            <person name="Gonzalez J."/>
            <person name="Henrissat B."/>
            <person name="Kuo A."/>
            <person name="Liang C."/>
            <person name="Lipzen A."/>
            <person name="Lutzoni F."/>
            <person name="Magnuson J."/>
            <person name="Mondo S."/>
            <person name="Nolan M."/>
            <person name="Ohm R."/>
            <person name="Pangilinan J."/>
            <person name="Park H.-J."/>
            <person name="Ramirez L."/>
            <person name="Alfaro M."/>
            <person name="Sun H."/>
            <person name="Tritt A."/>
            <person name="Yoshinaga Y."/>
            <person name="Zwiers L.-H."/>
            <person name="Turgeon B."/>
            <person name="Goodwin S."/>
            <person name="Spatafora J."/>
            <person name="Crous P."/>
            <person name="Grigoriev I."/>
        </authorList>
    </citation>
    <scope>NUCLEOTIDE SEQUENCE</scope>
    <source>
        <strain evidence="4">CBS 675.92</strain>
    </source>
</reference>
<dbReference type="OrthoDB" id="5342093at2759"/>
<dbReference type="AlphaFoldDB" id="A0A6A5TDV5"/>
<feature type="transmembrane region" description="Helical" evidence="2">
    <location>
        <begin position="242"/>
        <end position="263"/>
    </location>
</feature>
<dbReference type="InterPro" id="IPR046529">
    <property type="entry name" value="DUF6594"/>
</dbReference>
<keyword evidence="2" id="KW-1133">Transmembrane helix</keyword>
<sequence length="303" mass="34166">MSTIDLTPLDQPGTAASETPGLHHAYEDLVQGYPKLAGRMGAMPEVAMFRRFGALNCRNLLYLQSELVELENKLRRLEYEDSQSTVGDKRFFARDHWLLMASTQMKDGVLRSGDTKQLDLVRQIRGVLKEYNTAIIQQAQIIQMGKPDNYDIQDIQKFLVSDHMIPKGLLGPDREIWGTFNDTSTMSKELICLRPRQDADSFSRFTGAHVITFLQKFGFARWMKKDERFGALAVRTESIFRFTFWVTSLIASAMPVISIVVLIKLKALTARLATIAAFNALLSICLTVFSDAKRTDVFAVTAA</sequence>
<evidence type="ECO:0000256" key="1">
    <source>
        <dbReference type="SAM" id="MobiDB-lite"/>
    </source>
</evidence>
<organism evidence="4 5">
    <name type="scientific">Byssothecium circinans</name>
    <dbReference type="NCBI Taxonomy" id="147558"/>
    <lineage>
        <taxon>Eukaryota</taxon>
        <taxon>Fungi</taxon>
        <taxon>Dikarya</taxon>
        <taxon>Ascomycota</taxon>
        <taxon>Pezizomycotina</taxon>
        <taxon>Dothideomycetes</taxon>
        <taxon>Pleosporomycetidae</taxon>
        <taxon>Pleosporales</taxon>
        <taxon>Massarineae</taxon>
        <taxon>Massarinaceae</taxon>
        <taxon>Byssothecium</taxon>
    </lineage>
</organism>
<feature type="domain" description="DUF6594" evidence="3">
    <location>
        <begin position="33"/>
        <end position="303"/>
    </location>
</feature>
<dbReference type="PANTHER" id="PTHR34502">
    <property type="entry name" value="DUF6594 DOMAIN-CONTAINING PROTEIN-RELATED"/>
    <property type="match status" value="1"/>
</dbReference>
<dbReference type="EMBL" id="ML977025">
    <property type="protein sequence ID" value="KAF1950478.1"/>
    <property type="molecule type" value="Genomic_DNA"/>
</dbReference>
<keyword evidence="5" id="KW-1185">Reference proteome</keyword>
<dbReference type="PANTHER" id="PTHR34502:SF5">
    <property type="entry name" value="DUF6594 DOMAIN-CONTAINING PROTEIN"/>
    <property type="match status" value="1"/>
</dbReference>
<protein>
    <recommendedName>
        <fullName evidence="3">DUF6594 domain-containing protein</fullName>
    </recommendedName>
</protein>